<gene>
    <name evidence="1" type="ORF">RhiirA4_477260</name>
</gene>
<evidence type="ECO:0000313" key="1">
    <source>
        <dbReference type="EMBL" id="PKY56748.1"/>
    </source>
</evidence>
<dbReference type="AlphaFoldDB" id="A0A2I1HD04"/>
<dbReference type="Proteomes" id="UP000234323">
    <property type="component" value="Unassembled WGS sequence"/>
</dbReference>
<reference evidence="1 2" key="1">
    <citation type="submission" date="2015-10" db="EMBL/GenBank/DDBJ databases">
        <title>Genome analyses suggest a sexual origin of heterokaryosis in a supposedly ancient asexual fungus.</title>
        <authorList>
            <person name="Ropars J."/>
            <person name="Sedzielewska K."/>
            <person name="Noel J."/>
            <person name="Charron P."/>
            <person name="Farinelli L."/>
            <person name="Marton T."/>
            <person name="Kruger M."/>
            <person name="Pelin A."/>
            <person name="Brachmann A."/>
            <person name="Corradi N."/>
        </authorList>
    </citation>
    <scope>NUCLEOTIDE SEQUENCE [LARGE SCALE GENOMIC DNA]</scope>
    <source>
        <strain evidence="1 2">A4</strain>
    </source>
</reference>
<name>A0A2I1HD04_9GLOM</name>
<organism evidence="1 2">
    <name type="scientific">Rhizophagus irregularis</name>
    <dbReference type="NCBI Taxonomy" id="588596"/>
    <lineage>
        <taxon>Eukaryota</taxon>
        <taxon>Fungi</taxon>
        <taxon>Fungi incertae sedis</taxon>
        <taxon>Mucoromycota</taxon>
        <taxon>Glomeromycotina</taxon>
        <taxon>Glomeromycetes</taxon>
        <taxon>Glomerales</taxon>
        <taxon>Glomeraceae</taxon>
        <taxon>Rhizophagus</taxon>
    </lineage>
</organism>
<keyword evidence="2" id="KW-1185">Reference proteome</keyword>
<accession>A0A2I1HD04</accession>
<sequence>MEAKQLIMQKNILVVHILGKLRLLCPKKPIIFPISRRFRKSTRWNVDKNQSFHHNFISEYQDVLNNEIVIRNVVTLFWFRLRIQEPIHQKFWFGHNENIDPIRMEGNWDEDEIDNIVVIFL</sequence>
<evidence type="ECO:0000313" key="2">
    <source>
        <dbReference type="Proteomes" id="UP000234323"/>
    </source>
</evidence>
<dbReference type="EMBL" id="LLXI01002289">
    <property type="protein sequence ID" value="PKY56748.1"/>
    <property type="molecule type" value="Genomic_DNA"/>
</dbReference>
<proteinExistence type="predicted"/>
<comment type="caution">
    <text evidence="1">The sequence shown here is derived from an EMBL/GenBank/DDBJ whole genome shotgun (WGS) entry which is preliminary data.</text>
</comment>
<protein>
    <submittedName>
        <fullName evidence="1">Uncharacterized protein</fullName>
    </submittedName>
</protein>